<keyword evidence="3" id="KW-1185">Reference proteome</keyword>
<feature type="chain" id="PRO_5031256440" description="Porin" evidence="1">
    <location>
        <begin position="31"/>
        <end position="238"/>
    </location>
</feature>
<accession>A0A7Y3W497</accession>
<reference evidence="2 3" key="1">
    <citation type="submission" date="2020-05" db="EMBL/GenBank/DDBJ databases">
        <title>Parvularcula mediterraneae sp. nov., isolated from polypropylene straw from shallow seawater of the seashore of Laganas in Zakynthos island, Greece.</title>
        <authorList>
            <person name="Szabo I."/>
            <person name="Al-Omari J."/>
            <person name="Rado J."/>
            <person name="Szerdahelyi G.S."/>
        </authorList>
    </citation>
    <scope>NUCLEOTIDE SEQUENCE [LARGE SCALE GENOMIC DNA]</scope>
    <source>
        <strain evidence="2 3">ZS-1/3</strain>
    </source>
</reference>
<dbReference type="Proteomes" id="UP000536835">
    <property type="component" value="Unassembled WGS sequence"/>
</dbReference>
<comment type="caution">
    <text evidence="2">The sequence shown here is derived from an EMBL/GenBank/DDBJ whole genome shotgun (WGS) entry which is preliminary data.</text>
</comment>
<organism evidence="2 3">
    <name type="scientific">Parvularcula mediterranea</name>
    <dbReference type="NCBI Taxonomy" id="2732508"/>
    <lineage>
        <taxon>Bacteria</taxon>
        <taxon>Pseudomonadati</taxon>
        <taxon>Pseudomonadota</taxon>
        <taxon>Alphaproteobacteria</taxon>
        <taxon>Parvularculales</taxon>
        <taxon>Parvularculaceae</taxon>
        <taxon>Parvularcula</taxon>
    </lineage>
</organism>
<dbReference type="RefSeq" id="WP_173196586.1">
    <property type="nucleotide sequence ID" value="NZ_JABFCX010000002.1"/>
</dbReference>
<sequence length="238" mass="25578">MRLSKARKALYYSVASICAMGVLGGGTASAQMFNGWAYSGGITLVTDYRFRGISQSTNDPAFQGSLSASKNGLTVSVWGSSVEGFADTELDFIVDYGFSYGENSINVGAIYYSYLGADDLGYAEAYATWSRSFDDWTVGLANYISPDFFGMSGVATYSEANASYAFSDAISVTGRYGWQYVEESSVYGVPDYGSWSLGVAYTPNKFTFGVTYEDTDLSDSECGDACDGMVVLSLSFPL</sequence>
<dbReference type="AlphaFoldDB" id="A0A7Y3W497"/>
<dbReference type="Pfam" id="PF09694">
    <property type="entry name" value="Gcw_chp"/>
    <property type="match status" value="1"/>
</dbReference>
<dbReference type="EMBL" id="JABFCX010000002">
    <property type="protein sequence ID" value="NNU15248.1"/>
    <property type="molecule type" value="Genomic_DNA"/>
</dbReference>
<evidence type="ECO:0008006" key="4">
    <source>
        <dbReference type="Google" id="ProtNLM"/>
    </source>
</evidence>
<evidence type="ECO:0000256" key="1">
    <source>
        <dbReference type="SAM" id="SignalP"/>
    </source>
</evidence>
<feature type="signal peptide" evidence="1">
    <location>
        <begin position="1"/>
        <end position="30"/>
    </location>
</feature>
<dbReference type="NCBIfam" id="TIGR02001">
    <property type="entry name" value="gcw_chp"/>
    <property type="match status" value="1"/>
</dbReference>
<evidence type="ECO:0000313" key="2">
    <source>
        <dbReference type="EMBL" id="NNU15248.1"/>
    </source>
</evidence>
<keyword evidence="1" id="KW-0732">Signal</keyword>
<dbReference type="InterPro" id="IPR010239">
    <property type="entry name" value="CHP02001"/>
</dbReference>
<name>A0A7Y3W497_9PROT</name>
<protein>
    <recommendedName>
        <fullName evidence="4">Porin</fullName>
    </recommendedName>
</protein>
<gene>
    <name evidence="2" type="ORF">HK107_02775</name>
</gene>
<proteinExistence type="predicted"/>
<dbReference type="SUPFAM" id="SSF56935">
    <property type="entry name" value="Porins"/>
    <property type="match status" value="1"/>
</dbReference>
<evidence type="ECO:0000313" key="3">
    <source>
        <dbReference type="Proteomes" id="UP000536835"/>
    </source>
</evidence>